<dbReference type="EMBL" id="JBHRSL010000004">
    <property type="protein sequence ID" value="MFC3051694.1"/>
    <property type="molecule type" value="Genomic_DNA"/>
</dbReference>
<keyword evidence="2" id="KW-1185">Reference proteome</keyword>
<comment type="caution">
    <text evidence="1">The sequence shown here is derived from an EMBL/GenBank/DDBJ whole genome shotgun (WGS) entry which is preliminary data.</text>
</comment>
<sequence length="387" mass="43620">MPNKNNIQQQKRAESLLISELESWGLFNAFAMLKNTDLLVTDPDIKQALLAGSHSGQAILSSPDSFRHEISGTVKRVFFFCRSREHALKRETAAVWPKLKVYSVTYDLAVAGFHPENGFCYPSEAPAKHKKEPIVLFSLKGGDGGYLIRLMRNARMPLPVCKLDRRLATWALSQRDFQLSRLLIEFQRYAAEKRFFLHVESDVLAMFYDANESFTARAQKLLLESEAKILYLTRRDKCLQVALATALPPEYSCLWDMLRKDVRLLAATDISISKAMADIQHLVLEEAIIEAVVSNELTGRMITVEELAESPHEVMQSLAQFLGVRVPGNKLEIPDFYGRYKDVKGLHDIAAKIKGYIITQLGLVKNKDGSFENPIDSLTRKASGTVD</sequence>
<evidence type="ECO:0000313" key="1">
    <source>
        <dbReference type="EMBL" id="MFC3051694.1"/>
    </source>
</evidence>
<dbReference type="RefSeq" id="WP_194215166.1">
    <property type="nucleotide sequence ID" value="NZ_CP061205.1"/>
</dbReference>
<organism evidence="1 2">
    <name type="scientific">Kordiimonas pumila</name>
    <dbReference type="NCBI Taxonomy" id="2161677"/>
    <lineage>
        <taxon>Bacteria</taxon>
        <taxon>Pseudomonadati</taxon>
        <taxon>Pseudomonadota</taxon>
        <taxon>Alphaproteobacteria</taxon>
        <taxon>Kordiimonadales</taxon>
        <taxon>Kordiimonadaceae</taxon>
        <taxon>Kordiimonas</taxon>
    </lineage>
</organism>
<reference evidence="2" key="1">
    <citation type="journal article" date="2019" name="Int. J. Syst. Evol. Microbiol.">
        <title>The Global Catalogue of Microorganisms (GCM) 10K type strain sequencing project: providing services to taxonomists for standard genome sequencing and annotation.</title>
        <authorList>
            <consortium name="The Broad Institute Genomics Platform"/>
            <consortium name="The Broad Institute Genome Sequencing Center for Infectious Disease"/>
            <person name="Wu L."/>
            <person name="Ma J."/>
        </authorList>
    </citation>
    <scope>NUCLEOTIDE SEQUENCE [LARGE SCALE GENOMIC DNA]</scope>
    <source>
        <strain evidence="2">KCTC 62164</strain>
    </source>
</reference>
<dbReference type="Proteomes" id="UP001595444">
    <property type="component" value="Unassembled WGS sequence"/>
</dbReference>
<accession>A0ABV7D3H0</accession>
<gene>
    <name evidence="1" type="ORF">ACFOKA_07250</name>
</gene>
<evidence type="ECO:0000313" key="2">
    <source>
        <dbReference type="Proteomes" id="UP001595444"/>
    </source>
</evidence>
<proteinExistence type="predicted"/>
<name>A0ABV7D3H0_9PROT</name>
<protein>
    <submittedName>
        <fullName evidence="1">Uncharacterized protein</fullName>
    </submittedName>
</protein>